<reference evidence="4" key="1">
    <citation type="submission" date="2020-02" db="EMBL/GenBank/DDBJ databases">
        <authorList>
            <person name="Meier V. D."/>
        </authorList>
    </citation>
    <scope>NUCLEOTIDE SEQUENCE</scope>
    <source>
        <strain evidence="4">AVDCRST_MAG01</strain>
    </source>
</reference>
<dbReference type="Gene3D" id="2.60.40.790">
    <property type="match status" value="1"/>
</dbReference>
<name>A0A6J4QZ08_9ACTN</name>
<dbReference type="InterPro" id="IPR008978">
    <property type="entry name" value="HSP20-like_chaperone"/>
</dbReference>
<accession>A0A6J4QZ08</accession>
<evidence type="ECO:0000256" key="2">
    <source>
        <dbReference type="RuleBase" id="RU003616"/>
    </source>
</evidence>
<dbReference type="PROSITE" id="PS01031">
    <property type="entry name" value="SHSP"/>
    <property type="match status" value="1"/>
</dbReference>
<dbReference type="CDD" id="cd06464">
    <property type="entry name" value="ACD_sHsps-like"/>
    <property type="match status" value="1"/>
</dbReference>
<proteinExistence type="inferred from homology"/>
<sequence>MALSPFRGRGFYDMQSEMNRMFDEMFGGLARVGGRQQGAQPMQWAPALDVLHEGGDVVVRAELPGVKQEDVDVTLHRGVLTISGERKAEEKREGSGFYVRERRYG</sequence>
<evidence type="ECO:0000256" key="1">
    <source>
        <dbReference type="PROSITE-ProRule" id="PRU00285"/>
    </source>
</evidence>
<dbReference type="AlphaFoldDB" id="A0A6J4QZ08"/>
<comment type="similarity">
    <text evidence="1 2">Belongs to the small heat shock protein (HSP20) family.</text>
</comment>
<organism evidence="4">
    <name type="scientific">uncultured Rubrobacteraceae bacterium</name>
    <dbReference type="NCBI Taxonomy" id="349277"/>
    <lineage>
        <taxon>Bacteria</taxon>
        <taxon>Bacillati</taxon>
        <taxon>Actinomycetota</taxon>
        <taxon>Rubrobacteria</taxon>
        <taxon>Rubrobacterales</taxon>
        <taxon>Rubrobacteraceae</taxon>
        <taxon>environmental samples</taxon>
    </lineage>
</organism>
<evidence type="ECO:0000313" key="4">
    <source>
        <dbReference type="EMBL" id="CAA9456514.1"/>
    </source>
</evidence>
<gene>
    <name evidence="4" type="ORF">AVDCRST_MAG01-01-5263</name>
</gene>
<dbReference type="EMBL" id="CADCUW010000696">
    <property type="protein sequence ID" value="CAA9456514.1"/>
    <property type="molecule type" value="Genomic_DNA"/>
</dbReference>
<evidence type="ECO:0000259" key="3">
    <source>
        <dbReference type="PROSITE" id="PS01031"/>
    </source>
</evidence>
<dbReference type="SUPFAM" id="SSF49764">
    <property type="entry name" value="HSP20-like chaperones"/>
    <property type="match status" value="1"/>
</dbReference>
<feature type="domain" description="SHSP" evidence="3">
    <location>
        <begin position="39"/>
        <end position="105"/>
    </location>
</feature>
<dbReference type="Pfam" id="PF00011">
    <property type="entry name" value="HSP20"/>
    <property type="match status" value="1"/>
</dbReference>
<dbReference type="InterPro" id="IPR002068">
    <property type="entry name" value="A-crystallin/Hsp20_dom"/>
</dbReference>
<feature type="non-terminal residue" evidence="4">
    <location>
        <position position="105"/>
    </location>
</feature>
<protein>
    <recommendedName>
        <fullName evidence="3">SHSP domain-containing protein</fullName>
    </recommendedName>
</protein>